<comment type="caution">
    <text evidence="2">The sequence shown here is derived from an EMBL/GenBank/DDBJ whole genome shotgun (WGS) entry which is preliminary data.</text>
</comment>
<dbReference type="EMBL" id="WFKJ01000042">
    <property type="protein sequence ID" value="KAB7888933.1"/>
    <property type="molecule type" value="Genomic_DNA"/>
</dbReference>
<name>A0ABQ6VMC8_9BACT</name>
<keyword evidence="3" id="KW-1185">Reference proteome</keyword>
<gene>
    <name evidence="2" type="ORF">GBG18_11895</name>
</gene>
<feature type="transmembrane region" description="Helical" evidence="1">
    <location>
        <begin position="49"/>
        <end position="70"/>
    </location>
</feature>
<keyword evidence="1" id="KW-0812">Transmembrane</keyword>
<evidence type="ECO:0008006" key="4">
    <source>
        <dbReference type="Google" id="ProtNLM"/>
    </source>
</evidence>
<keyword evidence="1" id="KW-1133">Transmembrane helix</keyword>
<evidence type="ECO:0000313" key="2">
    <source>
        <dbReference type="EMBL" id="KAB7888933.1"/>
    </source>
</evidence>
<evidence type="ECO:0000313" key="3">
    <source>
        <dbReference type="Proteomes" id="UP000461010"/>
    </source>
</evidence>
<dbReference type="RefSeq" id="WP_152191354.1">
    <property type="nucleotide sequence ID" value="NZ_WFKI01000078.1"/>
</dbReference>
<reference evidence="2 3" key="1">
    <citation type="submission" date="2019-10" db="EMBL/GenBank/DDBJ databases">
        <title>Poseidonibacter ostreae sp. nov., isolated from the gut of the Ostrea denselamellosa.</title>
        <authorList>
            <person name="Choi A."/>
        </authorList>
    </citation>
    <scope>NUCLEOTIDE SEQUENCE [LARGE SCALE GENOMIC DNA]</scope>
    <source>
        <strain evidence="2 3">SJOD-M-5</strain>
    </source>
</reference>
<keyword evidence="1" id="KW-0472">Membrane</keyword>
<evidence type="ECO:0000256" key="1">
    <source>
        <dbReference type="SAM" id="Phobius"/>
    </source>
</evidence>
<proteinExistence type="predicted"/>
<sequence>MFNKTYKEISAFILAVETIESLDKLLDYIKSDFYASIKLLISVSSTFSIFWKVVLPFIVSFSALLLLTNIKPVSQLVNSILGINYIFGILVCLLAFSLVYILNCKKYFIKCIEESKRLIEKNK</sequence>
<accession>A0ABQ6VMC8</accession>
<dbReference type="Proteomes" id="UP000461010">
    <property type="component" value="Unassembled WGS sequence"/>
</dbReference>
<protein>
    <recommendedName>
        <fullName evidence="4">Phage holin family protein</fullName>
    </recommendedName>
</protein>
<feature type="transmembrane region" description="Helical" evidence="1">
    <location>
        <begin position="82"/>
        <end position="102"/>
    </location>
</feature>
<organism evidence="2 3">
    <name type="scientific">Poseidonibacter ostreae</name>
    <dbReference type="NCBI Taxonomy" id="2654171"/>
    <lineage>
        <taxon>Bacteria</taxon>
        <taxon>Pseudomonadati</taxon>
        <taxon>Campylobacterota</taxon>
        <taxon>Epsilonproteobacteria</taxon>
        <taxon>Campylobacterales</taxon>
        <taxon>Arcobacteraceae</taxon>
        <taxon>Poseidonibacter</taxon>
    </lineage>
</organism>